<geneLocation type="plasmid" evidence="3 4">
    <name>pII</name>
</geneLocation>
<dbReference type="RefSeq" id="WP_165190293.1">
    <property type="nucleotide sequence ID" value="NZ_LR699556.1"/>
</dbReference>
<dbReference type="Gene3D" id="3.30.2310.20">
    <property type="entry name" value="RelE-like"/>
    <property type="match status" value="1"/>
</dbReference>
<dbReference type="KEGG" id="pdio:PDMSB3_0088.3"/>
<dbReference type="AlphaFoldDB" id="A0A5Q4YWV1"/>
<dbReference type="EMBL" id="LR699556">
    <property type="protein sequence ID" value="VVD31212.1"/>
    <property type="molecule type" value="Genomic_DNA"/>
</dbReference>
<dbReference type="Pfam" id="PF05016">
    <property type="entry name" value="ParE_toxin"/>
    <property type="match status" value="1"/>
</dbReference>
<dbReference type="PANTHER" id="PTHR33755">
    <property type="entry name" value="TOXIN PARE1-RELATED"/>
    <property type="match status" value="1"/>
</dbReference>
<dbReference type="InterPro" id="IPR007712">
    <property type="entry name" value="RelE/ParE_toxin"/>
</dbReference>
<name>A0A5Q4YWV1_9BURK</name>
<evidence type="ECO:0000313" key="3">
    <source>
        <dbReference type="EMBL" id="VVD31212.1"/>
    </source>
</evidence>
<keyword evidence="4" id="KW-1185">Reference proteome</keyword>
<protein>
    <submittedName>
        <fullName evidence="3">Toxin RelE2</fullName>
    </submittedName>
</protein>
<reference evidence="3 4" key="1">
    <citation type="submission" date="2019-08" db="EMBL/GenBank/DDBJ databases">
        <authorList>
            <person name="Herpell B J."/>
        </authorList>
    </citation>
    <scope>NUCLEOTIDE SEQUENCE [LARGE SCALE GENOMIC DNA]</scope>
    <source>
        <strain evidence="4">Msb3</strain>
        <plasmid evidence="3 4">pII</plasmid>
    </source>
</reference>
<organism evidence="3 4">
    <name type="scientific">Paraburkholderia dioscoreae</name>
    <dbReference type="NCBI Taxonomy" id="2604047"/>
    <lineage>
        <taxon>Bacteria</taxon>
        <taxon>Pseudomonadati</taxon>
        <taxon>Pseudomonadota</taxon>
        <taxon>Betaproteobacteria</taxon>
        <taxon>Burkholderiales</taxon>
        <taxon>Burkholderiaceae</taxon>
        <taxon>Paraburkholderia</taxon>
    </lineage>
</organism>
<dbReference type="NCBIfam" id="TIGR02385">
    <property type="entry name" value="RelE_StbE"/>
    <property type="match status" value="1"/>
</dbReference>
<comment type="similarity">
    <text evidence="1">Belongs to the RelE toxin family.</text>
</comment>
<evidence type="ECO:0000313" key="4">
    <source>
        <dbReference type="Proteomes" id="UP000325811"/>
    </source>
</evidence>
<evidence type="ECO:0000256" key="1">
    <source>
        <dbReference type="ARBA" id="ARBA00006226"/>
    </source>
</evidence>
<dbReference type="InterPro" id="IPR051803">
    <property type="entry name" value="TA_system_RelE-like_toxin"/>
</dbReference>
<keyword evidence="2" id="KW-1277">Toxin-antitoxin system</keyword>
<dbReference type="InterPro" id="IPR035093">
    <property type="entry name" value="RelE/ParE_toxin_dom_sf"/>
</dbReference>
<proteinExistence type="inferred from homology"/>
<evidence type="ECO:0000256" key="2">
    <source>
        <dbReference type="ARBA" id="ARBA00022649"/>
    </source>
</evidence>
<dbReference type="Proteomes" id="UP000325811">
    <property type="component" value="Plasmid pII"/>
</dbReference>
<gene>
    <name evidence="3" type="primary">relE</name>
    <name evidence="3" type="ORF">PDMSB3_0088</name>
</gene>
<accession>A0A5Q4YWV1</accession>
<sequence>MTVGIEVIWLPVAIEQLLSIIDHISGDNPVAAVELAQTIRAAADTLTRYPNRYRAGRINGTRELVVKPNYIIVYRVTDRVEILRVRHARRQHL</sequence>
<keyword evidence="3" id="KW-0614">Plasmid</keyword>